<dbReference type="eggNOG" id="ENOG50329XG">
    <property type="taxonomic scope" value="Bacteria"/>
</dbReference>
<dbReference type="Proteomes" id="UP000010445">
    <property type="component" value="Unassembled WGS sequence"/>
</dbReference>
<evidence type="ECO:0000313" key="3">
    <source>
        <dbReference type="Proteomes" id="UP000010445"/>
    </source>
</evidence>
<evidence type="ECO:0000256" key="1">
    <source>
        <dbReference type="SAM" id="MobiDB-lite"/>
    </source>
</evidence>
<dbReference type="STRING" id="1035195.HMPREF9997_01859"/>
<dbReference type="PATRIC" id="fig|1035195.3.peg.1680"/>
<proteinExistence type="predicted"/>
<sequence length="127" mass="13404">MAKEANPVTTQDASKEIEDPGLNVRWRLRSVSSGSNGGVVILLNLKNLNDAPLPPSALGQPTLKTKSGNAELMNTNSNSDDSYVNGLDLPLGAGATTSVRYKFNTTVSSTSDAELTIANVTWKGNLQ</sequence>
<evidence type="ECO:0008006" key="4">
    <source>
        <dbReference type="Google" id="ProtNLM"/>
    </source>
</evidence>
<evidence type="ECO:0000313" key="2">
    <source>
        <dbReference type="EMBL" id="EKX89388.1"/>
    </source>
</evidence>
<reference evidence="2 3" key="1">
    <citation type="submission" date="2012-05" db="EMBL/GenBank/DDBJ databases">
        <authorList>
            <person name="Weinstock G."/>
            <person name="Sodergren E."/>
            <person name="Lobos E.A."/>
            <person name="Fulton L."/>
            <person name="Fulton R."/>
            <person name="Courtney L."/>
            <person name="Fronick C."/>
            <person name="O'Laughlin M."/>
            <person name="Godfrey J."/>
            <person name="Wilson R.M."/>
            <person name="Miner T."/>
            <person name="Farmer C."/>
            <person name="Delehaunty K."/>
            <person name="Cordes M."/>
            <person name="Minx P."/>
            <person name="Tomlinson C."/>
            <person name="Chen J."/>
            <person name="Wollam A."/>
            <person name="Pepin K.H."/>
            <person name="Bhonagiri V."/>
            <person name="Zhang X."/>
            <person name="Suruliraj S."/>
            <person name="Warren W."/>
            <person name="Mitreva M."/>
            <person name="Mardis E.R."/>
            <person name="Wilson R.K."/>
        </authorList>
    </citation>
    <scope>NUCLEOTIDE SEQUENCE [LARGE SCALE GENOMIC DNA]</scope>
    <source>
        <strain evidence="2 3">F0235</strain>
    </source>
</reference>
<keyword evidence="3" id="KW-1185">Reference proteome</keyword>
<gene>
    <name evidence="2" type="ORF">HMPREF9997_01859</name>
</gene>
<comment type="caution">
    <text evidence="2">The sequence shown here is derived from an EMBL/GenBank/DDBJ whole genome shotgun (WGS) entry which is preliminary data.</text>
</comment>
<protein>
    <recommendedName>
        <fullName evidence="4">DUF5067 domain-containing protein</fullName>
    </recommendedName>
</protein>
<accession>L1MDR4</accession>
<organism evidence="2 3">
    <name type="scientific">Corynebacterium durum F0235</name>
    <dbReference type="NCBI Taxonomy" id="1035195"/>
    <lineage>
        <taxon>Bacteria</taxon>
        <taxon>Bacillati</taxon>
        <taxon>Actinomycetota</taxon>
        <taxon>Actinomycetes</taxon>
        <taxon>Mycobacteriales</taxon>
        <taxon>Corynebacteriaceae</taxon>
        <taxon>Corynebacterium</taxon>
    </lineage>
</organism>
<name>L1MDR4_9CORY</name>
<dbReference type="AlphaFoldDB" id="L1MDR4"/>
<feature type="region of interest" description="Disordered" evidence="1">
    <location>
        <begin position="1"/>
        <end position="20"/>
    </location>
</feature>
<dbReference type="EMBL" id="AMEM01000024">
    <property type="protein sequence ID" value="EKX89388.1"/>
    <property type="molecule type" value="Genomic_DNA"/>
</dbReference>
<dbReference type="HOGENOM" id="CLU_133136_0_0_11"/>